<gene>
    <name evidence="2" type="ORF">Vbra_5562</name>
</gene>
<feature type="compositionally biased region" description="Polar residues" evidence="1">
    <location>
        <begin position="66"/>
        <end position="75"/>
    </location>
</feature>
<name>A0A0G4F3G3_VITBC</name>
<evidence type="ECO:0000313" key="2">
    <source>
        <dbReference type="EMBL" id="CEM05961.1"/>
    </source>
</evidence>
<feature type="compositionally biased region" description="Polar residues" evidence="1">
    <location>
        <begin position="97"/>
        <end position="106"/>
    </location>
</feature>
<protein>
    <submittedName>
        <fullName evidence="2">Uncharacterized protein</fullName>
    </submittedName>
</protein>
<evidence type="ECO:0000256" key="1">
    <source>
        <dbReference type="SAM" id="MobiDB-lite"/>
    </source>
</evidence>
<feature type="compositionally biased region" description="Basic and acidic residues" evidence="1">
    <location>
        <begin position="76"/>
        <end position="91"/>
    </location>
</feature>
<reference evidence="2 3" key="1">
    <citation type="submission" date="2014-11" db="EMBL/GenBank/DDBJ databases">
        <authorList>
            <person name="Zhu J."/>
            <person name="Qi W."/>
            <person name="Song R."/>
        </authorList>
    </citation>
    <scope>NUCLEOTIDE SEQUENCE [LARGE SCALE GENOMIC DNA]</scope>
</reference>
<accession>A0A0G4F3G3</accession>
<evidence type="ECO:0000313" key="3">
    <source>
        <dbReference type="Proteomes" id="UP000041254"/>
    </source>
</evidence>
<dbReference type="InParanoid" id="A0A0G4F3G3"/>
<dbReference type="Proteomes" id="UP000041254">
    <property type="component" value="Unassembled WGS sequence"/>
</dbReference>
<feature type="region of interest" description="Disordered" evidence="1">
    <location>
        <begin position="66"/>
        <end position="109"/>
    </location>
</feature>
<organism evidence="2 3">
    <name type="scientific">Vitrella brassicaformis (strain CCMP3155)</name>
    <dbReference type="NCBI Taxonomy" id="1169540"/>
    <lineage>
        <taxon>Eukaryota</taxon>
        <taxon>Sar</taxon>
        <taxon>Alveolata</taxon>
        <taxon>Colpodellida</taxon>
        <taxon>Vitrellaceae</taxon>
        <taxon>Vitrella</taxon>
    </lineage>
</organism>
<dbReference type="AlphaFoldDB" id="A0A0G4F3G3"/>
<dbReference type="PhylomeDB" id="A0A0G4F3G3"/>
<dbReference type="EMBL" id="CDMY01000366">
    <property type="protein sequence ID" value="CEM05961.1"/>
    <property type="molecule type" value="Genomic_DNA"/>
</dbReference>
<sequence length="170" mass="19285">MTALLRNGRLEKGLMMSCKWMMSCVRQGQQATLREVQLPGEQTVADTLAANERLQPDMKKANEAYRQQLSQQHQRLTSDIDRERSLREQSRRRPRWASSNTTSTDTRGCWCEGGDTQTAEHIAHTGASERVSIDALQADMRQLRSIHIDSLTEIFDGLTTADQFTALPYS</sequence>
<keyword evidence="3" id="KW-1185">Reference proteome</keyword>
<proteinExistence type="predicted"/>
<dbReference type="VEuPathDB" id="CryptoDB:Vbra_5562"/>